<keyword evidence="2" id="KW-0732">Signal</keyword>
<evidence type="ECO:0008006" key="5">
    <source>
        <dbReference type="Google" id="ProtNLM"/>
    </source>
</evidence>
<accession>A0A518DB74</accession>
<proteinExistence type="predicted"/>
<feature type="compositionally biased region" description="Low complexity" evidence="1">
    <location>
        <begin position="50"/>
        <end position="61"/>
    </location>
</feature>
<dbReference type="KEGG" id="pnd:Pla175_20740"/>
<reference evidence="3 4" key="1">
    <citation type="submission" date="2019-02" db="EMBL/GenBank/DDBJ databases">
        <title>Deep-cultivation of Planctomycetes and their phenomic and genomic characterization uncovers novel biology.</title>
        <authorList>
            <person name="Wiegand S."/>
            <person name="Jogler M."/>
            <person name="Boedeker C."/>
            <person name="Pinto D."/>
            <person name="Vollmers J."/>
            <person name="Rivas-Marin E."/>
            <person name="Kohn T."/>
            <person name="Peeters S.H."/>
            <person name="Heuer A."/>
            <person name="Rast P."/>
            <person name="Oberbeckmann S."/>
            <person name="Bunk B."/>
            <person name="Jeske O."/>
            <person name="Meyerdierks A."/>
            <person name="Storesund J.E."/>
            <person name="Kallscheuer N."/>
            <person name="Luecker S."/>
            <person name="Lage O.M."/>
            <person name="Pohl T."/>
            <person name="Merkel B.J."/>
            <person name="Hornburger P."/>
            <person name="Mueller R.-W."/>
            <person name="Bruemmer F."/>
            <person name="Labrenz M."/>
            <person name="Spormann A.M."/>
            <person name="Op den Camp H."/>
            <person name="Overmann J."/>
            <person name="Amann R."/>
            <person name="Jetten M.S.M."/>
            <person name="Mascher T."/>
            <person name="Medema M.H."/>
            <person name="Devos D.P."/>
            <person name="Kaster A.-K."/>
            <person name="Ovreas L."/>
            <person name="Rohde M."/>
            <person name="Galperin M.Y."/>
            <person name="Jogler C."/>
        </authorList>
    </citation>
    <scope>NUCLEOTIDE SEQUENCE [LARGE SCALE GENOMIC DNA]</scope>
    <source>
        <strain evidence="3 4">Pla175</strain>
    </source>
</reference>
<protein>
    <recommendedName>
        <fullName evidence="5">SLA1 homology domain-containing protein</fullName>
    </recommendedName>
</protein>
<sequence length="294" mass="31860" precursor="true">MPASVSYREKRVRPSHCLQATCLAAALAVGFTTQAEISPAPDPQLEVTGPQTPSPQSASPQSPSPEPPNKAPSLPAPEGAERLSPEHRIWIDVAKRRVYMDGVVSLREGVLEMFACTRHTKEHESIVAAETKAFLAHAALLRVGAKSGKPFHFKDGEYFAPTGDEIEVTVQWLGKNGKMQSAPAQSWVRDLRSKKPMTLPWVFGGSGFYVDEATGTRHYQAESGDFICVSNFSTAMLDVPAESSQSNDGLLFEAFTERIPPLGTPVRLVLQPKSAEKQESSQGSKAATTDAKEQ</sequence>
<dbReference type="NCBIfam" id="NF040466">
    <property type="entry name" value="ydjY_domain"/>
    <property type="match status" value="1"/>
</dbReference>
<keyword evidence="4" id="KW-1185">Reference proteome</keyword>
<evidence type="ECO:0000256" key="2">
    <source>
        <dbReference type="SAM" id="SignalP"/>
    </source>
</evidence>
<dbReference type="Proteomes" id="UP000317429">
    <property type="component" value="Chromosome"/>
</dbReference>
<dbReference type="AlphaFoldDB" id="A0A518DB74"/>
<evidence type="ECO:0000256" key="1">
    <source>
        <dbReference type="SAM" id="MobiDB-lite"/>
    </source>
</evidence>
<name>A0A518DB74_9BACT</name>
<evidence type="ECO:0000313" key="4">
    <source>
        <dbReference type="Proteomes" id="UP000317429"/>
    </source>
</evidence>
<dbReference type="EMBL" id="CP036291">
    <property type="protein sequence ID" value="QDU88693.1"/>
    <property type="molecule type" value="Genomic_DNA"/>
</dbReference>
<gene>
    <name evidence="3" type="ORF">Pla175_20740</name>
</gene>
<feature type="region of interest" description="Disordered" evidence="1">
    <location>
        <begin position="271"/>
        <end position="294"/>
    </location>
</feature>
<feature type="signal peptide" evidence="2">
    <location>
        <begin position="1"/>
        <end position="35"/>
    </location>
</feature>
<organism evidence="3 4">
    <name type="scientific">Pirellulimonas nuda</name>
    <dbReference type="NCBI Taxonomy" id="2528009"/>
    <lineage>
        <taxon>Bacteria</taxon>
        <taxon>Pseudomonadati</taxon>
        <taxon>Planctomycetota</taxon>
        <taxon>Planctomycetia</taxon>
        <taxon>Pirellulales</taxon>
        <taxon>Lacipirellulaceae</taxon>
        <taxon>Pirellulimonas</taxon>
    </lineage>
</organism>
<evidence type="ECO:0000313" key="3">
    <source>
        <dbReference type="EMBL" id="QDU88693.1"/>
    </source>
</evidence>
<feature type="region of interest" description="Disordered" evidence="1">
    <location>
        <begin position="37"/>
        <end position="82"/>
    </location>
</feature>
<dbReference type="InterPro" id="IPR047750">
    <property type="entry name" value="YdjY-like"/>
</dbReference>
<feature type="chain" id="PRO_5021813311" description="SLA1 homology domain-containing protein" evidence="2">
    <location>
        <begin position="36"/>
        <end position="294"/>
    </location>
</feature>